<comment type="caution">
    <text evidence="11">Lacks conserved residue(s) required for the propagation of feature annotation.</text>
</comment>
<feature type="binding site" evidence="11">
    <location>
        <begin position="255"/>
        <end position="262"/>
    </location>
    <ligand>
        <name>ATP</name>
        <dbReference type="ChEBI" id="CHEBI:30616"/>
    </ligand>
</feature>
<dbReference type="PANTHER" id="PTHR46256">
    <property type="entry name" value="AGAP011099-PA"/>
    <property type="match status" value="1"/>
</dbReference>
<dbReference type="GO" id="GO:0042995">
    <property type="term" value="C:cell projection"/>
    <property type="evidence" value="ECO:0007669"/>
    <property type="project" value="UniProtKB-SubCell"/>
</dbReference>
<comment type="subcellular location">
    <subcellularLocation>
        <location evidence="2">Cell projection</location>
    </subcellularLocation>
    <subcellularLocation>
        <location evidence="1">Cytoplasm</location>
        <location evidence="1">Cytoskeleton</location>
    </subcellularLocation>
</comment>
<protein>
    <recommendedName>
        <fullName evidence="13">Myosin motor domain-containing protein</fullName>
    </recommendedName>
</protein>
<reference evidence="14" key="1">
    <citation type="journal article" date="2023" name="Mol. Biol. Evol.">
        <title>Third-Generation Sequencing Reveals the Adaptive Role of the Epigenome in Three Deep-Sea Polychaetes.</title>
        <authorList>
            <person name="Perez M."/>
            <person name="Aroh O."/>
            <person name="Sun Y."/>
            <person name="Lan Y."/>
            <person name="Juniper S.K."/>
            <person name="Young C.R."/>
            <person name="Angers B."/>
            <person name="Qian P.Y."/>
        </authorList>
    </citation>
    <scope>NUCLEOTIDE SEQUENCE</scope>
    <source>
        <strain evidence="14">R07B-5</strain>
    </source>
</reference>
<dbReference type="InterPro" id="IPR036961">
    <property type="entry name" value="Kinesin_motor_dom_sf"/>
</dbReference>
<dbReference type="AlphaFoldDB" id="A0AAD9L201"/>
<dbReference type="GO" id="GO:0003779">
    <property type="term" value="F:actin binding"/>
    <property type="evidence" value="ECO:0007669"/>
    <property type="project" value="UniProtKB-KW"/>
</dbReference>
<keyword evidence="9" id="KW-0206">Cytoskeleton</keyword>
<evidence type="ECO:0000259" key="13">
    <source>
        <dbReference type="PROSITE" id="PS51456"/>
    </source>
</evidence>
<evidence type="ECO:0000256" key="5">
    <source>
        <dbReference type="ARBA" id="ARBA00022741"/>
    </source>
</evidence>
<feature type="region of interest" description="Disordered" evidence="12">
    <location>
        <begin position="92"/>
        <end position="134"/>
    </location>
</feature>
<dbReference type="Proteomes" id="UP001209878">
    <property type="component" value="Unassembled WGS sequence"/>
</dbReference>
<dbReference type="InterPro" id="IPR001609">
    <property type="entry name" value="Myosin_head_motor_dom-like"/>
</dbReference>
<dbReference type="GO" id="GO:0016459">
    <property type="term" value="C:myosin complex"/>
    <property type="evidence" value="ECO:0007669"/>
    <property type="project" value="UniProtKB-KW"/>
</dbReference>
<evidence type="ECO:0000313" key="15">
    <source>
        <dbReference type="Proteomes" id="UP001209878"/>
    </source>
</evidence>
<evidence type="ECO:0000256" key="8">
    <source>
        <dbReference type="ARBA" id="ARBA00023175"/>
    </source>
</evidence>
<dbReference type="InterPro" id="IPR052409">
    <property type="entry name" value="Myosin-III_kinase_activity"/>
</dbReference>
<dbReference type="PANTHER" id="PTHR46256:SF3">
    <property type="entry name" value="MYOSIN MOTOR DOMAIN-CONTAINING PROTEIN"/>
    <property type="match status" value="1"/>
</dbReference>
<evidence type="ECO:0000256" key="11">
    <source>
        <dbReference type="PROSITE-ProRule" id="PRU00782"/>
    </source>
</evidence>
<sequence>MLLRTDVTTPAFGAGPTRKLFDLNSRRRPGCFIGDHPTVAKIGGTEYQAIEFVITAQRSVAGRSPFRLHSHTAVRFRQFRLLLLSRKRNDAASGQLPTSTMNKNVRFQREPDPDYDEPQPDYNEPEPDYDDPQPVSAKAVIPQIAARSAAGNLRHMSRSAETEHDLSIMENLNEVSILRVLKERFSHDVIQTYIGDVLIIINPYKPLDLYGEEYHEMYKFVNQRTDLEPHIYWTVDHAYRQMTDSATNQVILISGESGAGKTESTKLVVKHLTHICQSTMSNLHERIVKVNPLLEAFGNAQTVMNHNSSRFGKFVELVFNGNGQMKGARIHDYLLEKSRVVHLGPQERNFHVFYYMFAGMPAETLRYYYLEDPMAHR</sequence>
<keyword evidence="3" id="KW-0963">Cytoplasm</keyword>
<evidence type="ECO:0000256" key="10">
    <source>
        <dbReference type="ARBA" id="ARBA00023273"/>
    </source>
</evidence>
<dbReference type="PROSITE" id="PS51456">
    <property type="entry name" value="MYOSIN_MOTOR"/>
    <property type="match status" value="1"/>
</dbReference>
<keyword evidence="8 11" id="KW-0505">Motor protein</keyword>
<keyword evidence="7 11" id="KW-0518">Myosin</keyword>
<evidence type="ECO:0000256" key="7">
    <source>
        <dbReference type="ARBA" id="ARBA00023123"/>
    </source>
</evidence>
<name>A0AAD9L201_RIDPI</name>
<dbReference type="GO" id="GO:0005524">
    <property type="term" value="F:ATP binding"/>
    <property type="evidence" value="ECO:0007669"/>
    <property type="project" value="UniProtKB-UniRule"/>
</dbReference>
<accession>A0AAD9L201</accession>
<feature type="compositionally biased region" description="Acidic residues" evidence="12">
    <location>
        <begin position="113"/>
        <end position="131"/>
    </location>
</feature>
<keyword evidence="11" id="KW-0009">Actin-binding</keyword>
<dbReference type="Pfam" id="PF00063">
    <property type="entry name" value="Myosin_head"/>
    <property type="match status" value="1"/>
</dbReference>
<keyword evidence="6 11" id="KW-0067">ATP-binding</keyword>
<feature type="domain" description="Myosin motor" evidence="13">
    <location>
        <begin position="161"/>
        <end position="377"/>
    </location>
</feature>
<dbReference type="GO" id="GO:0004674">
    <property type="term" value="F:protein serine/threonine kinase activity"/>
    <property type="evidence" value="ECO:0007669"/>
    <property type="project" value="TreeGrafter"/>
</dbReference>
<evidence type="ECO:0000313" key="14">
    <source>
        <dbReference type="EMBL" id="KAK2181095.1"/>
    </source>
</evidence>
<dbReference type="PRINTS" id="PR00193">
    <property type="entry name" value="MYOSINHEAVY"/>
</dbReference>
<keyword evidence="4" id="KW-0677">Repeat</keyword>
<evidence type="ECO:0000256" key="9">
    <source>
        <dbReference type="ARBA" id="ARBA00023212"/>
    </source>
</evidence>
<evidence type="ECO:0000256" key="1">
    <source>
        <dbReference type="ARBA" id="ARBA00004245"/>
    </source>
</evidence>
<dbReference type="SUPFAM" id="SSF52540">
    <property type="entry name" value="P-loop containing nucleoside triphosphate hydrolases"/>
    <property type="match status" value="1"/>
</dbReference>
<feature type="compositionally biased region" description="Polar residues" evidence="12">
    <location>
        <begin position="95"/>
        <end position="105"/>
    </location>
</feature>
<evidence type="ECO:0000256" key="12">
    <source>
        <dbReference type="SAM" id="MobiDB-lite"/>
    </source>
</evidence>
<dbReference type="SMART" id="SM00242">
    <property type="entry name" value="MYSc"/>
    <property type="match status" value="1"/>
</dbReference>
<keyword evidence="5 11" id="KW-0547">Nucleotide-binding</keyword>
<keyword evidence="10" id="KW-0966">Cell projection</keyword>
<proteinExistence type="inferred from homology"/>
<dbReference type="Gene3D" id="3.40.850.10">
    <property type="entry name" value="Kinesin motor domain"/>
    <property type="match status" value="1"/>
</dbReference>
<evidence type="ECO:0000256" key="2">
    <source>
        <dbReference type="ARBA" id="ARBA00004316"/>
    </source>
</evidence>
<evidence type="ECO:0000256" key="3">
    <source>
        <dbReference type="ARBA" id="ARBA00022490"/>
    </source>
</evidence>
<dbReference type="InterPro" id="IPR027417">
    <property type="entry name" value="P-loop_NTPase"/>
</dbReference>
<dbReference type="GO" id="GO:0000146">
    <property type="term" value="F:microfilament motor activity"/>
    <property type="evidence" value="ECO:0007669"/>
    <property type="project" value="TreeGrafter"/>
</dbReference>
<keyword evidence="15" id="KW-1185">Reference proteome</keyword>
<evidence type="ECO:0000256" key="4">
    <source>
        <dbReference type="ARBA" id="ARBA00022737"/>
    </source>
</evidence>
<gene>
    <name evidence="14" type="ORF">NP493_411g02049</name>
</gene>
<organism evidence="14 15">
    <name type="scientific">Ridgeia piscesae</name>
    <name type="common">Tubeworm</name>
    <dbReference type="NCBI Taxonomy" id="27915"/>
    <lineage>
        <taxon>Eukaryota</taxon>
        <taxon>Metazoa</taxon>
        <taxon>Spiralia</taxon>
        <taxon>Lophotrochozoa</taxon>
        <taxon>Annelida</taxon>
        <taxon>Polychaeta</taxon>
        <taxon>Sedentaria</taxon>
        <taxon>Canalipalpata</taxon>
        <taxon>Sabellida</taxon>
        <taxon>Siboglinidae</taxon>
        <taxon>Ridgeia</taxon>
    </lineage>
</organism>
<comment type="similarity">
    <text evidence="11">Belongs to the TRAFAC class myosin-kinesin ATPase superfamily. Myosin family.</text>
</comment>
<evidence type="ECO:0000256" key="6">
    <source>
        <dbReference type="ARBA" id="ARBA00022840"/>
    </source>
</evidence>
<comment type="caution">
    <text evidence="14">The sequence shown here is derived from an EMBL/GenBank/DDBJ whole genome shotgun (WGS) entry which is preliminary data.</text>
</comment>
<dbReference type="EMBL" id="JAODUO010000411">
    <property type="protein sequence ID" value="KAK2181095.1"/>
    <property type="molecule type" value="Genomic_DNA"/>
</dbReference>
<dbReference type="GO" id="GO:0030832">
    <property type="term" value="P:regulation of actin filament length"/>
    <property type="evidence" value="ECO:0007669"/>
    <property type="project" value="TreeGrafter"/>
</dbReference>